<feature type="transmembrane region" description="Helical" evidence="1">
    <location>
        <begin position="505"/>
        <end position="525"/>
    </location>
</feature>
<evidence type="ECO:0000313" key="2">
    <source>
        <dbReference type="EMBL" id="KSV18915.1"/>
    </source>
</evidence>
<dbReference type="AlphaFoldDB" id="A0A0V8M560"/>
<keyword evidence="1" id="KW-0812">Transmembrane</keyword>
<dbReference type="PRINTS" id="PR00702">
    <property type="entry name" value="ACRIFLAVINRP"/>
</dbReference>
<dbReference type="Proteomes" id="UP000053577">
    <property type="component" value="Unassembled WGS sequence"/>
</dbReference>
<feature type="transmembrane region" description="Helical" evidence="1">
    <location>
        <begin position="378"/>
        <end position="396"/>
    </location>
</feature>
<dbReference type="SUPFAM" id="SSF82866">
    <property type="entry name" value="Multidrug efflux transporter AcrB transmembrane domain"/>
    <property type="match status" value="2"/>
</dbReference>
<dbReference type="RefSeq" id="WP_058291915.1">
    <property type="nucleotide sequence ID" value="NZ_JGYD01000001.1"/>
</dbReference>
<dbReference type="EMBL" id="JGYD01000001">
    <property type="protein sequence ID" value="KSV18915.1"/>
    <property type="molecule type" value="Genomic_DNA"/>
</dbReference>
<feature type="transmembrane region" description="Helical" evidence="1">
    <location>
        <begin position="444"/>
        <end position="470"/>
    </location>
</feature>
<dbReference type="GO" id="GO:0042910">
    <property type="term" value="F:xenobiotic transmembrane transporter activity"/>
    <property type="evidence" value="ECO:0007669"/>
    <property type="project" value="TreeGrafter"/>
</dbReference>
<feature type="transmembrane region" description="Helical" evidence="1">
    <location>
        <begin position="323"/>
        <end position="341"/>
    </location>
</feature>
<dbReference type="Gene3D" id="3.30.2090.10">
    <property type="entry name" value="Multidrug efflux transporter AcrB TolC docking domain, DN and DC subdomains"/>
    <property type="match status" value="2"/>
</dbReference>
<keyword evidence="1" id="KW-1133">Transmembrane helix</keyword>
<dbReference type="PATRIC" id="fig|61435.5.peg.10"/>
<feature type="transmembrane region" description="Helical" evidence="1">
    <location>
        <begin position="974"/>
        <end position="997"/>
    </location>
</feature>
<dbReference type="Gene3D" id="3.30.70.1440">
    <property type="entry name" value="Multidrug efflux transporter AcrB pore domain"/>
    <property type="match status" value="1"/>
</dbReference>
<dbReference type="SUPFAM" id="SSF82693">
    <property type="entry name" value="Multidrug efflux transporter AcrB pore domain, PN1, PN2, PC1 and PC2 subdomains"/>
    <property type="match status" value="3"/>
</dbReference>
<evidence type="ECO:0000256" key="1">
    <source>
        <dbReference type="SAM" id="Phobius"/>
    </source>
</evidence>
<dbReference type="OrthoDB" id="8270at2"/>
<protein>
    <submittedName>
        <fullName evidence="2">Membrane protein</fullName>
    </submittedName>
</protein>
<feature type="transmembrane region" description="Helical" evidence="1">
    <location>
        <begin position="353"/>
        <end position="372"/>
    </location>
</feature>
<dbReference type="Pfam" id="PF00873">
    <property type="entry name" value="ACR_tran"/>
    <property type="match status" value="2"/>
</dbReference>
<feature type="transmembrane region" description="Helical" evidence="1">
    <location>
        <begin position="416"/>
        <end position="438"/>
    </location>
</feature>
<keyword evidence="1" id="KW-0472">Membrane</keyword>
<dbReference type="InterPro" id="IPR001036">
    <property type="entry name" value="Acrflvin-R"/>
</dbReference>
<feature type="transmembrane region" description="Helical" evidence="1">
    <location>
        <begin position="941"/>
        <end position="962"/>
    </location>
</feature>
<dbReference type="Gene3D" id="3.30.70.1430">
    <property type="entry name" value="Multidrug efflux transporter AcrB pore domain"/>
    <property type="match status" value="2"/>
</dbReference>
<dbReference type="PANTHER" id="PTHR32063:SF0">
    <property type="entry name" value="SWARMING MOTILITY PROTEIN SWRC"/>
    <property type="match status" value="1"/>
</dbReference>
<dbReference type="Gene3D" id="3.30.70.1320">
    <property type="entry name" value="Multidrug efflux transporter AcrB pore domain like"/>
    <property type="match status" value="1"/>
</dbReference>
<feature type="transmembrane region" description="Helical" evidence="1">
    <location>
        <begin position="871"/>
        <end position="893"/>
    </location>
</feature>
<gene>
    <name evidence="2" type="ORF">DA01_00050</name>
</gene>
<name>A0A0V8M560_9CHLR</name>
<proteinExistence type="predicted"/>
<dbReference type="Gene3D" id="1.20.1640.10">
    <property type="entry name" value="Multidrug efflux transporter AcrB transmembrane domain"/>
    <property type="match status" value="2"/>
</dbReference>
<accession>A0A0V8M560</accession>
<sequence>MWHITKWALRSRLITILLALVVAGASWWAFTGIKVELMPDISLPYTTVVTVYPQATPDAVVRDVTTPIERFIWDEWSDQGLKHLTSTSSGGMSVIMAEFEYGTDMTAVTESLNEGIGEINFPQAVTSFAAMMGADAKNPQIIPINMNIMPMISLSLSGDLPPDQLKEIADSQIVPALSQLDGVLRVDTEGGEKDYIVISPDPAKMAQYGITISQIAGIISAGYSSVSEMEQIPLGESGLKLSDVASVSLSPSPSSAITRTNGKPSVGISIIKTEAANTVETAKAINEKITALQGTLGDGVSISTVFDQSDFIDTSISQLEEKAVVGGILAVLVVFFFLWAVRASLIAAISIPLSIFFGFLCMSLFGITLNILTLSAMTIAVGRLIDDSIVIIEVIYRRLRTGESFKEAAIGGAKEVATPITTATLATVAIFAPLMFVGGIVGELFIPFALTVTFAMLASLIVALTLIPALSKWLVGAKQKAVVTKDNWYQKIYVKALKWTLGHRLAVVATAVILLIGSTGLLPMAGTSFMSGSFGEETIAINISLPSTADVNDTSALTAKVEAILGANPAVRSYSATIGTSATSMAGIMSASEGGGGANTATITVYLTEGADLQTELSNITVASQAISTEGVIQVSSGSGDSMGGSISSSSINLSIQGQNQEEIASITAQLLEMLEGVDGLTELKSDLTTVVPVLNIEVDPAKVAASGISAAQLAQLQQEFVLLMNGGALPGTTVTLESGSYPVYFKGIAERLTDAEQAKSLKIGFPVAITLSDIANVGIAEVASHISHTDTMLSATITGLITDANVGAVNMAVQEQVDALPAHPGVEVVTAGIAEQMGDTFTQMGIAILVAIAIVFLIVILMMRSIRNPLLIMLSIPLAFIGSMLALVITGYTLGVSALMGLLMLVGIVLTNAIVLVSMVEQQRKRGLSVKDALIEGGKIRLRPIVMTALTTILAMIPMALSVSSGTVLSAELAVVVIGGMVSSTFLTLFVIPAVYSMVYRGK</sequence>
<feature type="transmembrane region" description="Helical" evidence="1">
    <location>
        <begin position="899"/>
        <end position="921"/>
    </location>
</feature>
<evidence type="ECO:0000313" key="3">
    <source>
        <dbReference type="Proteomes" id="UP000053577"/>
    </source>
</evidence>
<organism evidence="2 3">
    <name type="scientific">Dehalococcoides mccartyi</name>
    <dbReference type="NCBI Taxonomy" id="61435"/>
    <lineage>
        <taxon>Bacteria</taxon>
        <taxon>Bacillati</taxon>
        <taxon>Chloroflexota</taxon>
        <taxon>Dehalococcoidia</taxon>
        <taxon>Dehalococcoidales</taxon>
        <taxon>Dehalococcoidaceae</taxon>
        <taxon>Dehalococcoides</taxon>
    </lineage>
</organism>
<reference evidence="2 3" key="1">
    <citation type="journal article" date="2015" name="Sci. Rep.">
        <title>A comparative genomics and reductive dehalogenase gene transcription study of two chloroethene-respiring bacteria, Dehalococcoides mccartyi strains MB and 11a.</title>
        <authorList>
            <person name="Low A."/>
            <person name="Shen Z."/>
            <person name="Cheng D."/>
            <person name="Rogers M.J."/>
            <person name="Lee P.K."/>
            <person name="He J."/>
        </authorList>
    </citation>
    <scope>NUCLEOTIDE SEQUENCE [LARGE SCALE GENOMIC DNA]</scope>
    <source>
        <strain evidence="2 3">MB</strain>
    </source>
</reference>
<dbReference type="InterPro" id="IPR027463">
    <property type="entry name" value="AcrB_DN_DC_subdom"/>
</dbReference>
<dbReference type="PANTHER" id="PTHR32063">
    <property type="match status" value="1"/>
</dbReference>
<comment type="caution">
    <text evidence="2">The sequence shown here is derived from an EMBL/GenBank/DDBJ whole genome shotgun (WGS) entry which is preliminary data.</text>
</comment>
<dbReference type="GO" id="GO:0005886">
    <property type="term" value="C:plasma membrane"/>
    <property type="evidence" value="ECO:0007669"/>
    <property type="project" value="TreeGrafter"/>
</dbReference>
<feature type="transmembrane region" description="Helical" evidence="1">
    <location>
        <begin position="845"/>
        <end position="864"/>
    </location>
</feature>